<keyword evidence="2" id="KW-1185">Reference proteome</keyword>
<evidence type="ECO:0000313" key="2">
    <source>
        <dbReference type="Proteomes" id="UP000789759"/>
    </source>
</evidence>
<organism evidence="1 2">
    <name type="scientific">Cetraspora pellucida</name>
    <dbReference type="NCBI Taxonomy" id="1433469"/>
    <lineage>
        <taxon>Eukaryota</taxon>
        <taxon>Fungi</taxon>
        <taxon>Fungi incertae sedis</taxon>
        <taxon>Mucoromycota</taxon>
        <taxon>Glomeromycotina</taxon>
        <taxon>Glomeromycetes</taxon>
        <taxon>Diversisporales</taxon>
        <taxon>Gigasporaceae</taxon>
        <taxon>Cetraspora</taxon>
    </lineage>
</organism>
<reference evidence="1" key="1">
    <citation type="submission" date="2021-06" db="EMBL/GenBank/DDBJ databases">
        <authorList>
            <person name="Kallberg Y."/>
            <person name="Tangrot J."/>
            <person name="Rosling A."/>
        </authorList>
    </citation>
    <scope>NUCLEOTIDE SEQUENCE</scope>
    <source>
        <strain evidence="1">FL966</strain>
    </source>
</reference>
<protein>
    <submittedName>
        <fullName evidence="1">12541_t:CDS:1</fullName>
    </submittedName>
</protein>
<gene>
    <name evidence="1" type="ORF">CPELLU_LOCUS6299</name>
</gene>
<dbReference type="AlphaFoldDB" id="A0A9N9C3G3"/>
<dbReference type="EMBL" id="CAJVQA010003867">
    <property type="protein sequence ID" value="CAG8585574.1"/>
    <property type="molecule type" value="Genomic_DNA"/>
</dbReference>
<dbReference type="Proteomes" id="UP000789759">
    <property type="component" value="Unassembled WGS sequence"/>
</dbReference>
<sequence length="124" mass="14155">MWIPGVGFTTQFDIEKPWTSCFPTHSPKDFATIIWSFRSRMQIVAENANRKDYETNRPEPLDEMLLFECAEKNDKVRGAIALSNLVQLVNSMDPDSDPLTVTTFLKAQGLKKLSKLLNLPRPNK</sequence>
<comment type="caution">
    <text evidence="1">The sequence shown here is derived from an EMBL/GenBank/DDBJ whole genome shotgun (WGS) entry which is preliminary data.</text>
</comment>
<dbReference type="OrthoDB" id="10638542at2759"/>
<proteinExistence type="predicted"/>
<evidence type="ECO:0000313" key="1">
    <source>
        <dbReference type="EMBL" id="CAG8585574.1"/>
    </source>
</evidence>
<name>A0A9N9C3G3_9GLOM</name>
<accession>A0A9N9C3G3</accession>